<dbReference type="Gene3D" id="1.20.1070.10">
    <property type="entry name" value="Rhodopsin 7-helix transmembrane proteins"/>
    <property type="match status" value="1"/>
</dbReference>
<dbReference type="InterPro" id="IPR000276">
    <property type="entry name" value="GPCR_Rhodpsn"/>
</dbReference>
<evidence type="ECO:0000256" key="4">
    <source>
        <dbReference type="ARBA" id="ARBA00023136"/>
    </source>
</evidence>
<dbReference type="PROSITE" id="PS00237">
    <property type="entry name" value="G_PROTEIN_RECEP_F1_1"/>
    <property type="match status" value="1"/>
</dbReference>
<feature type="region of interest" description="Disordered" evidence="6">
    <location>
        <begin position="477"/>
        <end position="496"/>
    </location>
</feature>
<feature type="transmembrane region" description="Helical" evidence="7">
    <location>
        <begin position="344"/>
        <end position="370"/>
    </location>
</feature>
<keyword evidence="4 7" id="KW-0472">Membrane</keyword>
<dbReference type="PANTHER" id="PTHR46641">
    <property type="entry name" value="FMRFAMIDE RECEPTOR-RELATED"/>
    <property type="match status" value="1"/>
</dbReference>
<keyword evidence="5" id="KW-0297">G-protein coupled receptor</keyword>
<keyword evidence="9" id="KW-1185">Reference proteome</keyword>
<feature type="region of interest" description="Disordered" evidence="6">
    <location>
        <begin position="416"/>
        <end position="439"/>
    </location>
</feature>
<sequence>MDKTSHPCIPNGQENVAFSFTMNNSSKIDLFIPTDHSVIEPSTTSLPNETIPAFPIGIISAQDLLEAILSNYPEYTLASSLNQYGYLAEVVVGTVANTLALVVMLSLSRLPVCNYMAGLAFADLSVVLGVCLVRWLHTKGLDPRNQDTASCRVLTFMAYWSFSVSAWILVAMTIDRYLAITFPLKALVHSTPRRARLTIIGIMAVMALINIHFFVTMAVNYNKNGVTTTCQAYNEYAHFVDTVWPWLDATVYSFLPFFILLIFNFLIIKNHAKALRQNSFLKGSVKVENPNSAGRSNRKMTITLLTVSFTFMIMTAPRVILQIIRPTIFNFKPKPNTTDFEILARYTLTASLTNLFMYGNHCINFFLYCLTGNRFRQQLVHLVRSCYQRKLRRVFPANIDSVATEMTISKRRRSSESSSLSWRSDSNRGKNPEVSSIHSTDTQIATISVDGAHLTGVYQGKRIANIENKLVSISEENVETVENSSLSDRPEPLSSV</sequence>
<evidence type="ECO:0000256" key="3">
    <source>
        <dbReference type="ARBA" id="ARBA00022989"/>
    </source>
</evidence>
<feature type="domain" description="G-protein coupled receptors family 1 profile" evidence="8">
    <location>
        <begin position="93"/>
        <end position="368"/>
    </location>
</feature>
<proteinExistence type="inferred from homology"/>
<feature type="transmembrane region" description="Helical" evidence="7">
    <location>
        <begin position="249"/>
        <end position="268"/>
    </location>
</feature>
<feature type="transmembrane region" description="Helical" evidence="7">
    <location>
        <begin position="156"/>
        <end position="174"/>
    </location>
</feature>
<dbReference type="InterPro" id="IPR017452">
    <property type="entry name" value="GPCR_Rhodpsn_7TM"/>
</dbReference>
<dbReference type="CDD" id="cd14978">
    <property type="entry name" value="7tmA_FMRFamide_R-like"/>
    <property type="match status" value="1"/>
</dbReference>
<feature type="transmembrane region" description="Helical" evidence="7">
    <location>
        <begin position="302"/>
        <end position="324"/>
    </location>
</feature>
<dbReference type="PRINTS" id="PR00237">
    <property type="entry name" value="GPCRRHODOPSN"/>
</dbReference>
<evidence type="ECO:0000256" key="7">
    <source>
        <dbReference type="SAM" id="Phobius"/>
    </source>
</evidence>
<keyword evidence="3 7" id="KW-1133">Transmembrane helix</keyword>
<dbReference type="InterPro" id="IPR052954">
    <property type="entry name" value="GPCR-Ligand_Int"/>
</dbReference>
<comment type="similarity">
    <text evidence="5">Belongs to the G-protein coupled receptor 1 family.</text>
</comment>
<organism evidence="9 10">
    <name type="scientific">Aplysia californica</name>
    <name type="common">California sea hare</name>
    <dbReference type="NCBI Taxonomy" id="6500"/>
    <lineage>
        <taxon>Eukaryota</taxon>
        <taxon>Metazoa</taxon>
        <taxon>Spiralia</taxon>
        <taxon>Lophotrochozoa</taxon>
        <taxon>Mollusca</taxon>
        <taxon>Gastropoda</taxon>
        <taxon>Heterobranchia</taxon>
        <taxon>Euthyneura</taxon>
        <taxon>Tectipleura</taxon>
        <taxon>Aplysiida</taxon>
        <taxon>Aplysioidea</taxon>
        <taxon>Aplysiidae</taxon>
        <taxon>Aplysia</taxon>
    </lineage>
</organism>
<keyword evidence="2 5" id="KW-0812">Transmembrane</keyword>
<feature type="transmembrane region" description="Helical" evidence="7">
    <location>
        <begin position="195"/>
        <end position="215"/>
    </location>
</feature>
<feature type="transmembrane region" description="Helical" evidence="7">
    <location>
        <begin position="112"/>
        <end position="136"/>
    </location>
</feature>
<evidence type="ECO:0000313" key="10">
    <source>
        <dbReference type="RefSeq" id="XP_005090222.1"/>
    </source>
</evidence>
<accession>A0ABM0JC29</accession>
<evidence type="ECO:0000256" key="5">
    <source>
        <dbReference type="RuleBase" id="RU000688"/>
    </source>
</evidence>
<name>A0ABM0JC29_APLCA</name>
<keyword evidence="5 10" id="KW-0675">Receptor</keyword>
<dbReference type="RefSeq" id="XP_005090222.1">
    <property type="nucleotide sequence ID" value="XM_005090165.2"/>
</dbReference>
<dbReference type="PROSITE" id="PS50262">
    <property type="entry name" value="G_PROTEIN_RECEP_F1_2"/>
    <property type="match status" value="1"/>
</dbReference>
<reference evidence="10" key="1">
    <citation type="submission" date="2025-08" db="UniProtKB">
        <authorList>
            <consortium name="RefSeq"/>
        </authorList>
    </citation>
    <scope>IDENTIFICATION</scope>
</reference>
<keyword evidence="5" id="KW-0807">Transducer</keyword>
<dbReference type="Pfam" id="PF00001">
    <property type="entry name" value="7tm_1"/>
    <property type="match status" value="1"/>
</dbReference>
<comment type="subcellular location">
    <subcellularLocation>
        <location evidence="1">Membrane</location>
    </subcellularLocation>
</comment>
<evidence type="ECO:0000256" key="6">
    <source>
        <dbReference type="SAM" id="MobiDB-lite"/>
    </source>
</evidence>
<evidence type="ECO:0000313" key="9">
    <source>
        <dbReference type="Proteomes" id="UP000694888"/>
    </source>
</evidence>
<evidence type="ECO:0000256" key="2">
    <source>
        <dbReference type="ARBA" id="ARBA00022692"/>
    </source>
</evidence>
<dbReference type="GeneID" id="101853425"/>
<feature type="transmembrane region" description="Helical" evidence="7">
    <location>
        <begin position="84"/>
        <end position="105"/>
    </location>
</feature>
<dbReference type="SUPFAM" id="SSF81321">
    <property type="entry name" value="Family A G protein-coupled receptor-like"/>
    <property type="match status" value="1"/>
</dbReference>
<evidence type="ECO:0000259" key="8">
    <source>
        <dbReference type="PROSITE" id="PS50262"/>
    </source>
</evidence>
<protein>
    <submittedName>
        <fullName evidence="10">CX3C chemokine receptor 1</fullName>
    </submittedName>
</protein>
<dbReference type="PANTHER" id="PTHR46641:SF25">
    <property type="entry name" value="CNMAMIDE RECEPTOR-RELATED"/>
    <property type="match status" value="1"/>
</dbReference>
<gene>
    <name evidence="10" type="primary">LOC101853425</name>
</gene>
<evidence type="ECO:0000256" key="1">
    <source>
        <dbReference type="ARBA" id="ARBA00004370"/>
    </source>
</evidence>
<dbReference type="Proteomes" id="UP000694888">
    <property type="component" value="Unplaced"/>
</dbReference>